<gene>
    <name evidence="1" type="ORF">ALEPTO_LOCUS8810</name>
</gene>
<proteinExistence type="predicted"/>
<sequence>SLQQVGVNWPMPIVSRMASAAWKRQPEHIKTKYENLSFDASLHWAKWNPKPNQRSNVKKSSAQRRRAIISQSNTSVTKKLFNPMSISSIISPPDYEITESLIL</sequence>
<protein>
    <submittedName>
        <fullName evidence="1">8957_t:CDS:1</fullName>
    </submittedName>
</protein>
<keyword evidence="2" id="KW-1185">Reference proteome</keyword>
<feature type="non-terminal residue" evidence="1">
    <location>
        <position position="1"/>
    </location>
</feature>
<organism evidence="1 2">
    <name type="scientific">Ambispora leptoticha</name>
    <dbReference type="NCBI Taxonomy" id="144679"/>
    <lineage>
        <taxon>Eukaryota</taxon>
        <taxon>Fungi</taxon>
        <taxon>Fungi incertae sedis</taxon>
        <taxon>Mucoromycota</taxon>
        <taxon>Glomeromycotina</taxon>
        <taxon>Glomeromycetes</taxon>
        <taxon>Archaeosporales</taxon>
        <taxon>Ambisporaceae</taxon>
        <taxon>Ambispora</taxon>
    </lineage>
</organism>
<name>A0A9N9CZ63_9GLOM</name>
<dbReference type="EMBL" id="CAJVPS010005654">
    <property type="protein sequence ID" value="CAG8617255.1"/>
    <property type="molecule type" value="Genomic_DNA"/>
</dbReference>
<reference evidence="1" key="1">
    <citation type="submission" date="2021-06" db="EMBL/GenBank/DDBJ databases">
        <authorList>
            <person name="Kallberg Y."/>
            <person name="Tangrot J."/>
            <person name="Rosling A."/>
        </authorList>
    </citation>
    <scope>NUCLEOTIDE SEQUENCE</scope>
    <source>
        <strain evidence="1">FL130A</strain>
    </source>
</reference>
<dbReference type="AlphaFoldDB" id="A0A9N9CZ63"/>
<accession>A0A9N9CZ63</accession>
<evidence type="ECO:0000313" key="1">
    <source>
        <dbReference type="EMBL" id="CAG8617255.1"/>
    </source>
</evidence>
<dbReference type="OrthoDB" id="2427056at2759"/>
<evidence type="ECO:0000313" key="2">
    <source>
        <dbReference type="Proteomes" id="UP000789508"/>
    </source>
</evidence>
<dbReference type="Proteomes" id="UP000789508">
    <property type="component" value="Unassembled WGS sequence"/>
</dbReference>
<comment type="caution">
    <text evidence="1">The sequence shown here is derived from an EMBL/GenBank/DDBJ whole genome shotgun (WGS) entry which is preliminary data.</text>
</comment>